<evidence type="ECO:0000313" key="2">
    <source>
        <dbReference type="Proteomes" id="UP001240678"/>
    </source>
</evidence>
<accession>A0AAJ0DU14</accession>
<protein>
    <submittedName>
        <fullName evidence="1">Uncharacterized protein</fullName>
    </submittedName>
</protein>
<dbReference type="RefSeq" id="XP_060306272.1">
    <property type="nucleotide sequence ID" value="XM_060463087.1"/>
</dbReference>
<reference evidence="1 2" key="1">
    <citation type="submission" date="2016-10" db="EMBL/GenBank/DDBJ databases">
        <title>The genome sequence of Colletotrichum fioriniae PJ7.</title>
        <authorList>
            <person name="Baroncelli R."/>
        </authorList>
    </citation>
    <scope>NUCLEOTIDE SEQUENCE [LARGE SCALE GENOMIC DNA]</scope>
    <source>
        <strain evidence="1 2">IMI 309622</strain>
    </source>
</reference>
<sequence length="76" mass="8585">MLDGRAQQPRVACLNTCFITWSWLQTFIACLPEAPTANNSFIQRWRCGIFSTNFIKSGVAITIRSPQVVTCSYQLL</sequence>
<keyword evidence="2" id="KW-1185">Reference proteome</keyword>
<proteinExistence type="predicted"/>
<dbReference type="EMBL" id="MOOE01000022">
    <property type="protein sequence ID" value="KAK1511183.1"/>
    <property type="molecule type" value="Genomic_DNA"/>
</dbReference>
<organism evidence="1 2">
    <name type="scientific">Colletotrichum costaricense</name>
    <dbReference type="NCBI Taxonomy" id="1209916"/>
    <lineage>
        <taxon>Eukaryota</taxon>
        <taxon>Fungi</taxon>
        <taxon>Dikarya</taxon>
        <taxon>Ascomycota</taxon>
        <taxon>Pezizomycotina</taxon>
        <taxon>Sordariomycetes</taxon>
        <taxon>Hypocreomycetidae</taxon>
        <taxon>Glomerellales</taxon>
        <taxon>Glomerellaceae</taxon>
        <taxon>Colletotrichum</taxon>
        <taxon>Colletotrichum acutatum species complex</taxon>
    </lineage>
</organism>
<dbReference type="PROSITE" id="PS51257">
    <property type="entry name" value="PROKAR_LIPOPROTEIN"/>
    <property type="match status" value="1"/>
</dbReference>
<dbReference type="GeneID" id="85346634"/>
<gene>
    <name evidence="1" type="ORF">CCOS01_14945</name>
</gene>
<comment type="caution">
    <text evidence="1">The sequence shown here is derived from an EMBL/GenBank/DDBJ whole genome shotgun (WGS) entry which is preliminary data.</text>
</comment>
<dbReference type="Proteomes" id="UP001240678">
    <property type="component" value="Unassembled WGS sequence"/>
</dbReference>
<dbReference type="AlphaFoldDB" id="A0AAJ0DU14"/>
<name>A0AAJ0DU14_9PEZI</name>
<evidence type="ECO:0000313" key="1">
    <source>
        <dbReference type="EMBL" id="KAK1511183.1"/>
    </source>
</evidence>